<feature type="compositionally biased region" description="Pro residues" evidence="1">
    <location>
        <begin position="64"/>
        <end position="80"/>
    </location>
</feature>
<keyword evidence="3" id="KW-1185">Reference proteome</keyword>
<feature type="region of interest" description="Disordered" evidence="1">
    <location>
        <begin position="56"/>
        <end position="95"/>
    </location>
</feature>
<gene>
    <name evidence="2" type="ORF">Scep_017044</name>
</gene>
<dbReference type="Proteomes" id="UP001419268">
    <property type="component" value="Unassembled WGS sequence"/>
</dbReference>
<sequence>MQEVSLKLNGFNKKPWGETLKRGGIIKTPLERYGGTRPSRWRKGGELSLEEGWQIAATAGEGDGPPPPPEEGGRPVPPPNSARGGHLPCKGLATT</sequence>
<accession>A0AAP0IQL5</accession>
<evidence type="ECO:0000313" key="2">
    <source>
        <dbReference type="EMBL" id="KAK9118951.1"/>
    </source>
</evidence>
<comment type="caution">
    <text evidence="2">The sequence shown here is derived from an EMBL/GenBank/DDBJ whole genome shotgun (WGS) entry which is preliminary data.</text>
</comment>
<evidence type="ECO:0000313" key="3">
    <source>
        <dbReference type="Proteomes" id="UP001419268"/>
    </source>
</evidence>
<name>A0AAP0IQL5_9MAGN</name>
<evidence type="ECO:0000256" key="1">
    <source>
        <dbReference type="SAM" id="MobiDB-lite"/>
    </source>
</evidence>
<organism evidence="2 3">
    <name type="scientific">Stephania cephalantha</name>
    <dbReference type="NCBI Taxonomy" id="152367"/>
    <lineage>
        <taxon>Eukaryota</taxon>
        <taxon>Viridiplantae</taxon>
        <taxon>Streptophyta</taxon>
        <taxon>Embryophyta</taxon>
        <taxon>Tracheophyta</taxon>
        <taxon>Spermatophyta</taxon>
        <taxon>Magnoliopsida</taxon>
        <taxon>Ranunculales</taxon>
        <taxon>Menispermaceae</taxon>
        <taxon>Menispermoideae</taxon>
        <taxon>Cissampelideae</taxon>
        <taxon>Stephania</taxon>
    </lineage>
</organism>
<proteinExistence type="predicted"/>
<protein>
    <submittedName>
        <fullName evidence="2">Uncharacterized protein</fullName>
    </submittedName>
</protein>
<reference evidence="2 3" key="1">
    <citation type="submission" date="2024-01" db="EMBL/GenBank/DDBJ databases">
        <title>Genome assemblies of Stephania.</title>
        <authorList>
            <person name="Yang L."/>
        </authorList>
    </citation>
    <scope>NUCLEOTIDE SEQUENCE [LARGE SCALE GENOMIC DNA]</scope>
    <source>
        <strain evidence="2">JXDWG</strain>
        <tissue evidence="2">Leaf</tissue>
    </source>
</reference>
<dbReference type="EMBL" id="JBBNAG010000007">
    <property type="protein sequence ID" value="KAK9118951.1"/>
    <property type="molecule type" value="Genomic_DNA"/>
</dbReference>
<dbReference type="AlphaFoldDB" id="A0AAP0IQL5"/>